<dbReference type="Gene3D" id="3.40.630.30">
    <property type="match status" value="1"/>
</dbReference>
<dbReference type="PROSITE" id="PS51729">
    <property type="entry name" value="GNAT_YJDJ"/>
    <property type="match status" value="1"/>
</dbReference>
<proteinExistence type="predicted"/>
<dbReference type="Pfam" id="PF14542">
    <property type="entry name" value="Acetyltransf_CG"/>
    <property type="match status" value="1"/>
</dbReference>
<dbReference type="PANTHER" id="PTHR31435">
    <property type="entry name" value="PROTEIN NATD1"/>
    <property type="match status" value="1"/>
</dbReference>
<protein>
    <recommendedName>
        <fullName evidence="1">N-acetyltransferase domain-containing protein</fullName>
    </recommendedName>
</protein>
<dbReference type="RefSeq" id="WP_162844857.1">
    <property type="nucleotide sequence ID" value="NZ_OMKW01000001.1"/>
</dbReference>
<dbReference type="PANTHER" id="PTHR31435:SF10">
    <property type="entry name" value="BSR4717 PROTEIN"/>
    <property type="match status" value="1"/>
</dbReference>
<organism evidence="2 3">
    <name type="scientific">Pontivivens insulae</name>
    <dbReference type="NCBI Taxonomy" id="1639689"/>
    <lineage>
        <taxon>Bacteria</taxon>
        <taxon>Pseudomonadati</taxon>
        <taxon>Pseudomonadota</taxon>
        <taxon>Alphaproteobacteria</taxon>
        <taxon>Rhodobacterales</taxon>
        <taxon>Paracoccaceae</taxon>
        <taxon>Pontivivens</taxon>
    </lineage>
</organism>
<dbReference type="AlphaFoldDB" id="A0A2R8A7C9"/>
<dbReference type="InterPro" id="IPR016181">
    <property type="entry name" value="Acyl_CoA_acyltransferase"/>
</dbReference>
<accession>A0A2R8A7C9</accession>
<dbReference type="Proteomes" id="UP000244932">
    <property type="component" value="Unassembled WGS sequence"/>
</dbReference>
<evidence type="ECO:0000313" key="2">
    <source>
        <dbReference type="EMBL" id="SPF28102.1"/>
    </source>
</evidence>
<keyword evidence="3" id="KW-1185">Reference proteome</keyword>
<evidence type="ECO:0000259" key="1">
    <source>
        <dbReference type="PROSITE" id="PS51729"/>
    </source>
</evidence>
<name>A0A2R8A7C9_9RHOB</name>
<dbReference type="EMBL" id="OMKW01000001">
    <property type="protein sequence ID" value="SPF28102.1"/>
    <property type="molecule type" value="Genomic_DNA"/>
</dbReference>
<sequence length="99" mass="11022">MQKIQAHDIKREELDGRGKYTWALDGLEAELQYTVTSKDVRTADHAVVPPALQGSGVGHALVERMVNDARNSGWRIKPVCGFVASAKEKHPDWHDAFVN</sequence>
<feature type="domain" description="N-acetyltransferase" evidence="1">
    <location>
        <begin position="12"/>
        <end position="98"/>
    </location>
</feature>
<dbReference type="InterPro" id="IPR031165">
    <property type="entry name" value="GNAT_YJDJ"/>
</dbReference>
<dbReference type="SUPFAM" id="SSF55729">
    <property type="entry name" value="Acyl-CoA N-acyltransferases (Nat)"/>
    <property type="match status" value="1"/>
</dbReference>
<gene>
    <name evidence="2" type="ORF">POI8812_00400</name>
</gene>
<reference evidence="2 3" key="1">
    <citation type="submission" date="2018-03" db="EMBL/GenBank/DDBJ databases">
        <authorList>
            <person name="Keele B.F."/>
        </authorList>
    </citation>
    <scope>NUCLEOTIDE SEQUENCE [LARGE SCALE GENOMIC DNA]</scope>
    <source>
        <strain evidence="2 3">CeCT 8812</strain>
    </source>
</reference>
<dbReference type="InterPro" id="IPR045057">
    <property type="entry name" value="Gcn5-rel_NAT"/>
</dbReference>
<evidence type="ECO:0000313" key="3">
    <source>
        <dbReference type="Proteomes" id="UP000244932"/>
    </source>
</evidence>